<sequence>MKDNAQEFMTECTVWRATRGSGNGWGVLFTGWFRDLATGLFEYVEDVTVTNNKVLQFQTGGILLATRRVRLATAP</sequence>
<proteinExistence type="predicted"/>
<accession>A0AAU8CRQ2</accession>
<dbReference type="RefSeq" id="WP_353642935.1">
    <property type="nucleotide sequence ID" value="NZ_CP159253.1"/>
</dbReference>
<evidence type="ECO:0000313" key="1">
    <source>
        <dbReference type="EMBL" id="XCG49532.1"/>
    </source>
</evidence>
<organism evidence="1">
    <name type="scientific">Mesorhizobium sp. WSM2240</name>
    <dbReference type="NCBI Taxonomy" id="3228851"/>
    <lineage>
        <taxon>Bacteria</taxon>
        <taxon>Pseudomonadati</taxon>
        <taxon>Pseudomonadota</taxon>
        <taxon>Alphaproteobacteria</taxon>
        <taxon>Hyphomicrobiales</taxon>
        <taxon>Phyllobacteriaceae</taxon>
        <taxon>Mesorhizobium</taxon>
    </lineage>
</organism>
<gene>
    <name evidence="1" type="ORF">ABVK50_02555</name>
</gene>
<name>A0AAU8CRQ2_9HYPH</name>
<dbReference type="AlphaFoldDB" id="A0AAU8CRQ2"/>
<dbReference type="EMBL" id="CP159253">
    <property type="protein sequence ID" value="XCG49532.1"/>
    <property type="molecule type" value="Genomic_DNA"/>
</dbReference>
<reference evidence="1" key="1">
    <citation type="submission" date="2024-06" db="EMBL/GenBank/DDBJ databases">
        <title>Mesorhizobium karijinii sp. nov., a symbiont of the iconic Swainsona formosa from arid Australia.</title>
        <authorList>
            <person name="Hill Y.J."/>
            <person name="Watkin E.L.J."/>
            <person name="O'Hara G.W."/>
            <person name="Terpolilli J."/>
            <person name="Tye M.L."/>
            <person name="Kohlmeier M.G."/>
        </authorList>
    </citation>
    <scope>NUCLEOTIDE SEQUENCE</scope>
    <source>
        <strain evidence="1">WSM2240</strain>
    </source>
</reference>
<protein>
    <submittedName>
        <fullName evidence="1">Uncharacterized protein</fullName>
    </submittedName>
</protein>